<dbReference type="AlphaFoldDB" id="A0A2P2Q519"/>
<reference evidence="1" key="1">
    <citation type="submission" date="2018-02" db="EMBL/GenBank/DDBJ databases">
        <title>Rhizophora mucronata_Transcriptome.</title>
        <authorList>
            <person name="Meera S.P."/>
            <person name="Sreeshan A."/>
            <person name="Augustine A."/>
        </authorList>
    </citation>
    <scope>NUCLEOTIDE SEQUENCE</scope>
    <source>
        <tissue evidence="1">Leaf</tissue>
    </source>
</reference>
<proteinExistence type="predicted"/>
<organism evidence="1">
    <name type="scientific">Rhizophora mucronata</name>
    <name type="common">Asiatic mangrove</name>
    <dbReference type="NCBI Taxonomy" id="61149"/>
    <lineage>
        <taxon>Eukaryota</taxon>
        <taxon>Viridiplantae</taxon>
        <taxon>Streptophyta</taxon>
        <taxon>Embryophyta</taxon>
        <taxon>Tracheophyta</taxon>
        <taxon>Spermatophyta</taxon>
        <taxon>Magnoliopsida</taxon>
        <taxon>eudicotyledons</taxon>
        <taxon>Gunneridae</taxon>
        <taxon>Pentapetalae</taxon>
        <taxon>rosids</taxon>
        <taxon>fabids</taxon>
        <taxon>Malpighiales</taxon>
        <taxon>Rhizophoraceae</taxon>
        <taxon>Rhizophora</taxon>
    </lineage>
</organism>
<name>A0A2P2Q519_RHIMU</name>
<protein>
    <submittedName>
        <fullName evidence="1">Uncharacterized protein</fullName>
    </submittedName>
</protein>
<evidence type="ECO:0000313" key="1">
    <source>
        <dbReference type="EMBL" id="MBX62075.1"/>
    </source>
</evidence>
<accession>A0A2P2Q519</accession>
<dbReference type="EMBL" id="GGEC01081591">
    <property type="protein sequence ID" value="MBX62075.1"/>
    <property type="molecule type" value="Transcribed_RNA"/>
</dbReference>
<sequence length="31" mass="3479">MRSDSLFSAVNAAVQITPMRFLQLLLESARI</sequence>